<dbReference type="AlphaFoldDB" id="A0A7C8YUK6"/>
<feature type="transmembrane region" description="Helical" evidence="1">
    <location>
        <begin position="75"/>
        <end position="101"/>
    </location>
</feature>
<dbReference type="EMBL" id="GISG01059698">
    <property type="protein sequence ID" value="MBA4627019.1"/>
    <property type="molecule type" value="Transcribed_RNA"/>
</dbReference>
<accession>A0A7C8YUK6</accession>
<organism evidence="2">
    <name type="scientific">Opuntia streptacantha</name>
    <name type="common">Prickly pear cactus</name>
    <name type="synonym">Opuntia cardona</name>
    <dbReference type="NCBI Taxonomy" id="393608"/>
    <lineage>
        <taxon>Eukaryota</taxon>
        <taxon>Viridiplantae</taxon>
        <taxon>Streptophyta</taxon>
        <taxon>Embryophyta</taxon>
        <taxon>Tracheophyta</taxon>
        <taxon>Spermatophyta</taxon>
        <taxon>Magnoliopsida</taxon>
        <taxon>eudicotyledons</taxon>
        <taxon>Gunneridae</taxon>
        <taxon>Pentapetalae</taxon>
        <taxon>Caryophyllales</taxon>
        <taxon>Cactineae</taxon>
        <taxon>Cactaceae</taxon>
        <taxon>Opuntioideae</taxon>
        <taxon>Opuntia</taxon>
    </lineage>
</organism>
<proteinExistence type="predicted"/>
<evidence type="ECO:0000313" key="2">
    <source>
        <dbReference type="EMBL" id="MBA4627019.1"/>
    </source>
</evidence>
<keyword evidence="1" id="KW-0472">Membrane</keyword>
<reference evidence="2" key="1">
    <citation type="journal article" date="2013" name="J. Plant Res.">
        <title>Effect of fungi and light on seed germination of three Opuntia species from semiarid lands of central Mexico.</title>
        <authorList>
            <person name="Delgado-Sanchez P."/>
            <person name="Jimenez-Bremont J.F."/>
            <person name="Guerrero-Gonzalez Mde L."/>
            <person name="Flores J."/>
        </authorList>
    </citation>
    <scope>NUCLEOTIDE SEQUENCE</scope>
    <source>
        <tissue evidence="2">Cladode</tissue>
    </source>
</reference>
<sequence>MAILYVGPVVTAMPRMSSGSAVIYVRRGFMASVSRSHRLGLSTSSITSAHRAATRELGHDMGRFRSLSSFRSNGFLGGLTSSISLMMVSVHCFMFSIAQVVHVKKKETFSRIVGLCSC</sequence>
<keyword evidence="1" id="KW-1133">Transmembrane helix</keyword>
<protein>
    <submittedName>
        <fullName evidence="2">Uncharacterized protein</fullName>
    </submittedName>
</protein>
<reference evidence="2" key="2">
    <citation type="submission" date="2020-07" db="EMBL/GenBank/DDBJ databases">
        <authorList>
            <person name="Vera ALvarez R."/>
            <person name="Arias-Moreno D.M."/>
            <person name="Jimenez-Jacinto V."/>
            <person name="Jimenez-Bremont J.F."/>
            <person name="Swaminathan K."/>
            <person name="Moose S.P."/>
            <person name="Guerrero-Gonzalez M.L."/>
            <person name="Marino-Ramirez L."/>
            <person name="Landsman D."/>
            <person name="Rodriguez-Kessler M."/>
            <person name="Delgado-Sanchez P."/>
        </authorList>
    </citation>
    <scope>NUCLEOTIDE SEQUENCE</scope>
    <source>
        <tissue evidence="2">Cladode</tissue>
    </source>
</reference>
<name>A0A7C8YUK6_OPUST</name>
<evidence type="ECO:0000256" key="1">
    <source>
        <dbReference type="SAM" id="Phobius"/>
    </source>
</evidence>
<keyword evidence="1" id="KW-0812">Transmembrane</keyword>